<feature type="compositionally biased region" description="Polar residues" evidence="1">
    <location>
        <begin position="55"/>
        <end position="68"/>
    </location>
</feature>
<feature type="compositionally biased region" description="Basic and acidic residues" evidence="1">
    <location>
        <begin position="119"/>
        <end position="131"/>
    </location>
</feature>
<feature type="region of interest" description="Disordered" evidence="1">
    <location>
        <begin position="292"/>
        <end position="313"/>
    </location>
</feature>
<dbReference type="SUPFAM" id="SSF46565">
    <property type="entry name" value="Chaperone J-domain"/>
    <property type="match status" value="1"/>
</dbReference>
<dbReference type="Proteomes" id="UP001295423">
    <property type="component" value="Unassembled WGS sequence"/>
</dbReference>
<dbReference type="SMART" id="SM00271">
    <property type="entry name" value="DnaJ"/>
    <property type="match status" value="1"/>
</dbReference>
<evidence type="ECO:0000313" key="4">
    <source>
        <dbReference type="Proteomes" id="UP001295423"/>
    </source>
</evidence>
<dbReference type="InterPro" id="IPR001623">
    <property type="entry name" value="DnaJ_domain"/>
</dbReference>
<feature type="compositionally biased region" description="Acidic residues" evidence="1">
    <location>
        <begin position="607"/>
        <end position="620"/>
    </location>
</feature>
<feature type="compositionally biased region" description="Polar residues" evidence="1">
    <location>
        <begin position="573"/>
        <end position="604"/>
    </location>
</feature>
<feature type="compositionally biased region" description="Polar residues" evidence="1">
    <location>
        <begin position="503"/>
        <end position="513"/>
    </location>
</feature>
<feature type="compositionally biased region" description="Basic and acidic residues" evidence="1">
    <location>
        <begin position="100"/>
        <end position="112"/>
    </location>
</feature>
<evidence type="ECO:0000313" key="3">
    <source>
        <dbReference type="EMBL" id="CAJ1961917.1"/>
    </source>
</evidence>
<feature type="compositionally biased region" description="Low complexity" evidence="1">
    <location>
        <begin position="179"/>
        <end position="194"/>
    </location>
</feature>
<dbReference type="EMBL" id="CAKOGP040002091">
    <property type="protein sequence ID" value="CAJ1961917.1"/>
    <property type="molecule type" value="Genomic_DNA"/>
</dbReference>
<dbReference type="Gene3D" id="1.10.287.110">
    <property type="entry name" value="DnaJ domain"/>
    <property type="match status" value="1"/>
</dbReference>
<dbReference type="InterPro" id="IPR050817">
    <property type="entry name" value="DjlA_DnaK_co-chaperone"/>
</dbReference>
<feature type="compositionally biased region" description="Basic residues" evidence="1">
    <location>
        <begin position="161"/>
        <end position="178"/>
    </location>
</feature>
<feature type="compositionally biased region" description="Low complexity" evidence="1">
    <location>
        <begin position="29"/>
        <end position="54"/>
    </location>
</feature>
<dbReference type="PRINTS" id="PR00625">
    <property type="entry name" value="JDOMAIN"/>
</dbReference>
<feature type="compositionally biased region" description="Basic and acidic residues" evidence="1">
    <location>
        <begin position="296"/>
        <end position="306"/>
    </location>
</feature>
<feature type="compositionally biased region" description="Low complexity" evidence="1">
    <location>
        <begin position="132"/>
        <end position="142"/>
    </location>
</feature>
<protein>
    <recommendedName>
        <fullName evidence="2">J domain-containing protein</fullName>
    </recommendedName>
</protein>
<comment type="caution">
    <text evidence="3">The sequence shown here is derived from an EMBL/GenBank/DDBJ whole genome shotgun (WGS) entry which is preliminary data.</text>
</comment>
<feature type="compositionally biased region" description="Acidic residues" evidence="1">
    <location>
        <begin position="74"/>
        <end position="83"/>
    </location>
</feature>
<dbReference type="Pfam" id="PF00226">
    <property type="entry name" value="DnaJ"/>
    <property type="match status" value="1"/>
</dbReference>
<feature type="region of interest" description="Disordered" evidence="1">
    <location>
        <begin position="457"/>
        <end position="639"/>
    </location>
</feature>
<feature type="compositionally biased region" description="Polar residues" evidence="1">
    <location>
        <begin position="549"/>
        <end position="564"/>
    </location>
</feature>
<feature type="compositionally biased region" description="Low complexity" evidence="1">
    <location>
        <begin position="701"/>
        <end position="711"/>
    </location>
</feature>
<name>A0AAD2G3Y3_9STRA</name>
<dbReference type="CDD" id="cd06257">
    <property type="entry name" value="DnaJ"/>
    <property type="match status" value="1"/>
</dbReference>
<gene>
    <name evidence="3" type="ORF">CYCCA115_LOCUS19438</name>
</gene>
<proteinExistence type="predicted"/>
<feature type="region of interest" description="Disordered" evidence="1">
    <location>
        <begin position="1"/>
        <end position="198"/>
    </location>
</feature>
<dbReference type="PROSITE" id="PS50076">
    <property type="entry name" value="DNAJ_2"/>
    <property type="match status" value="1"/>
</dbReference>
<dbReference type="AlphaFoldDB" id="A0AAD2G3Y3"/>
<feature type="compositionally biased region" description="Polar residues" evidence="1">
    <location>
        <begin position="343"/>
        <end position="352"/>
    </location>
</feature>
<keyword evidence="4" id="KW-1185">Reference proteome</keyword>
<sequence>MNVIDLCDSDDDETDSRDTEKKHQRLHINNQNSQSPSSTAAPAVAVAVAQRPRSISSASNSPLGNNSDDVVFLSDDESDDEQQEVNNLVHQRRTTFSKKKPTDKPMSAREKSWALIQQMRREAAKEKEKSKALSSTASTKAARGPQKKSPPITKVNPRWNDKRKRKRSNSNLEHRKKAPTASSTNPTSSTSTANINDNAAPRIIPSFLEQGLKDGTTNQQGSGGENVATASLLSPLQTAMEVHDSFEQPFIDDSMNATSQDNPAAHCQMETITEPTASAGATMNAAIEIDSDGDSVVDRSPQEDTTRCATNSSVAATATDYHPLLQLASARPPAEQRHGGDDNQGSQTFRAPRAQDNSKILNDLMDSGSVAHILDHRFNNGKVTFVVKDHYGAVHKGILLEDLKVDAPLLLSNYILNKARGKLAGKGFREWAVKTRNQLAKKAMRHIATQERVMAGEMNDGLPEPDTGTNQPGAKSVGRSSHVPISTHDDADDAEEAEFEMNAPSSCSTQSFERISPNLPPVPDDPETRDDQIQTEDSPEQSIGPIATPNVQEEGSISDMSSGNDDFEDTLDTESSSGSLQMTSQGGTSENDKTSMQIGQTKTSVPDLDEELLLEQEDDSSIQTEPRTSEDPLVGSRPAYTAAEVAVEIDEEEEDDDDVIEVVGVKAPPRIENLSPPTPQHRTSPLAKEMPLDTDDDSVCSVQSASPPRSSSTRKPLVGSSGTPIDIDDDHGVIPMGKKMDTTLCTMRDFCAAGKRKNGTKRPVPTSYSYPERRFVFHQTLPKRPPPSARRPTASTWAYGISCDAAMKEQERLFQASAAKMRSQTKAPTTARVTTTTSVARNQIVKFQQVVPNIAQKYPLHWQFSNHFARLGVPEGSSGSVIKKQYRRLALIYHPDKSQLANTATKFQNITEAYRALLNL</sequence>
<reference evidence="3" key="1">
    <citation type="submission" date="2023-08" db="EMBL/GenBank/DDBJ databases">
        <authorList>
            <person name="Audoor S."/>
            <person name="Bilcke G."/>
        </authorList>
    </citation>
    <scope>NUCLEOTIDE SEQUENCE</scope>
</reference>
<organism evidence="3 4">
    <name type="scientific">Cylindrotheca closterium</name>
    <dbReference type="NCBI Taxonomy" id="2856"/>
    <lineage>
        <taxon>Eukaryota</taxon>
        <taxon>Sar</taxon>
        <taxon>Stramenopiles</taxon>
        <taxon>Ochrophyta</taxon>
        <taxon>Bacillariophyta</taxon>
        <taxon>Bacillariophyceae</taxon>
        <taxon>Bacillariophycidae</taxon>
        <taxon>Bacillariales</taxon>
        <taxon>Bacillariaceae</taxon>
        <taxon>Cylindrotheca</taxon>
    </lineage>
</organism>
<evidence type="ECO:0000256" key="1">
    <source>
        <dbReference type="SAM" id="MobiDB-lite"/>
    </source>
</evidence>
<feature type="region of interest" description="Disordered" evidence="1">
    <location>
        <begin position="666"/>
        <end position="734"/>
    </location>
</feature>
<feature type="compositionally biased region" description="Acidic residues" evidence="1">
    <location>
        <begin position="524"/>
        <end position="539"/>
    </location>
</feature>
<feature type="region of interest" description="Disordered" evidence="1">
    <location>
        <begin position="331"/>
        <end position="352"/>
    </location>
</feature>
<feature type="compositionally biased region" description="Acidic residues" evidence="1">
    <location>
        <begin position="490"/>
        <end position="499"/>
    </location>
</feature>
<dbReference type="PANTHER" id="PTHR24074">
    <property type="entry name" value="CO-CHAPERONE PROTEIN DJLA"/>
    <property type="match status" value="1"/>
</dbReference>
<feature type="domain" description="J" evidence="2">
    <location>
        <begin position="866"/>
        <end position="920"/>
    </location>
</feature>
<feature type="compositionally biased region" description="Basic residues" evidence="1">
    <location>
        <begin position="90"/>
        <end position="99"/>
    </location>
</feature>
<evidence type="ECO:0000259" key="2">
    <source>
        <dbReference type="PROSITE" id="PS50076"/>
    </source>
</evidence>
<dbReference type="InterPro" id="IPR036869">
    <property type="entry name" value="J_dom_sf"/>
</dbReference>
<accession>A0AAD2G3Y3</accession>